<dbReference type="GO" id="GO:0034703">
    <property type="term" value="C:cation channel complex"/>
    <property type="evidence" value="ECO:0007669"/>
    <property type="project" value="UniProtKB-ARBA"/>
</dbReference>
<evidence type="ECO:0000256" key="14">
    <source>
        <dbReference type="SAM" id="MobiDB-lite"/>
    </source>
</evidence>
<dbReference type="InterPro" id="IPR024862">
    <property type="entry name" value="TRPV"/>
</dbReference>
<proteinExistence type="predicted"/>
<dbReference type="Gene3D" id="1.10.287.70">
    <property type="match status" value="1"/>
</dbReference>
<keyword evidence="3" id="KW-1003">Cell membrane</keyword>
<feature type="transmembrane region" description="Helical" evidence="15">
    <location>
        <begin position="392"/>
        <end position="412"/>
    </location>
</feature>
<evidence type="ECO:0000256" key="13">
    <source>
        <dbReference type="PROSITE-ProRule" id="PRU00023"/>
    </source>
</evidence>
<dbReference type="Proteomes" id="UP001430953">
    <property type="component" value="Unassembled WGS sequence"/>
</dbReference>
<feature type="region of interest" description="Disordered" evidence="14">
    <location>
        <begin position="969"/>
        <end position="1108"/>
    </location>
</feature>
<feature type="domain" description="Ion transport" evidence="16">
    <location>
        <begin position="395"/>
        <end position="638"/>
    </location>
</feature>
<dbReference type="InterPro" id="IPR005821">
    <property type="entry name" value="Ion_trans_dom"/>
</dbReference>
<dbReference type="Gene3D" id="1.25.40.20">
    <property type="entry name" value="Ankyrin repeat-containing domain"/>
    <property type="match status" value="1"/>
</dbReference>
<evidence type="ECO:0000313" key="18">
    <source>
        <dbReference type="Proteomes" id="UP001430953"/>
    </source>
</evidence>
<dbReference type="EMBL" id="JADYXP020000009">
    <property type="protein sequence ID" value="KAL0116738.1"/>
    <property type="molecule type" value="Genomic_DNA"/>
</dbReference>
<feature type="transmembrane region" description="Helical" evidence="15">
    <location>
        <begin position="475"/>
        <end position="494"/>
    </location>
</feature>
<dbReference type="PROSITE" id="PS50297">
    <property type="entry name" value="ANK_REP_REGION"/>
    <property type="match status" value="1"/>
</dbReference>
<keyword evidence="8" id="KW-0106">Calcium</keyword>
<keyword evidence="5" id="KW-0107">Calcium channel</keyword>
<dbReference type="Pfam" id="PF12796">
    <property type="entry name" value="Ank_2"/>
    <property type="match status" value="1"/>
</dbReference>
<evidence type="ECO:0000259" key="16">
    <source>
        <dbReference type="Pfam" id="PF00520"/>
    </source>
</evidence>
<dbReference type="GO" id="GO:0098703">
    <property type="term" value="P:calcium ion import across plasma membrane"/>
    <property type="evidence" value="ECO:0007669"/>
    <property type="project" value="TreeGrafter"/>
</dbReference>
<evidence type="ECO:0000256" key="12">
    <source>
        <dbReference type="ARBA" id="ARBA00023303"/>
    </source>
</evidence>
<dbReference type="GO" id="GO:0005262">
    <property type="term" value="F:calcium channel activity"/>
    <property type="evidence" value="ECO:0007669"/>
    <property type="project" value="UniProtKB-KW"/>
</dbReference>
<comment type="caution">
    <text evidence="17">The sequence shown here is derived from an EMBL/GenBank/DDBJ whole genome shotgun (WGS) entry which is preliminary data.</text>
</comment>
<keyword evidence="10" id="KW-0406">Ion transport</keyword>
<accession>A0AAW2FNB8</accession>
<evidence type="ECO:0000256" key="1">
    <source>
        <dbReference type="ARBA" id="ARBA00004651"/>
    </source>
</evidence>
<keyword evidence="6 15" id="KW-0812">Transmembrane</keyword>
<sequence length="1108" mass="123586">MGGICSCRVGRGSQVNPGSILDRVISQASNEDQCLLYRLANYKKGGELIEAYNQGGQPEVEKLIREQFGILMYADGKGQTINRAEYLRWKFRDLEQVVLPIEASLSSFDPLAQWNDHEACWQMQYRGSLGETLLHVLIICDTRMHTRVARILLKCFPRLAIDVVEGEEYLGASALHLAIAYNNNELVQDLVDAGAIVSQRAIGSFFLPRDQQRTNPARNTDYEGLAYLGEYPLAWAACCANESVYNLLLDSGADPDDQDSFGNMILHMVVVCDKLDMFGYALRHPKLPARNGIVNAAGLTPLTLACQLGRAEVFREMLELSAREFWRYSNITCSAYPLNALDTLLPDGRTNWNSALFIILNGTKEEHLDMLDGGIIQRLLEEKWKTFARLQFLKRLIILVFHLASLSLAVYFRPADMEAELIKWPEEITDAVRTAAECITILGVLNYILVQLGCEMINVGPLSFLKQMSHEPAKLIFVISNLLILACIPCRIAGDRHAEDAILVFAVPGSWFLLMFFAGAIRLTGPFVTMVYSMITGDMLTFGIIYTVMLFGFSQSFYFLYKGFPGVKSSLYHSFPSTWMALFQITLGDYNYADLSNTTYPNLSKAVFAIFMVLVPILLLNMLIAMMGNTYAHVIEQSEKEFVKQWAKIVVSLERAVAQKDAHNYLQEYSIKLGPGDDPNNPASEQRGVLIIKSKSKTKAKQRKGAVTNWKRVGKVTIHELRKRGLTGEELRRIMWGRASFSTPVRASPNAGQPQVSAVTAGFGDALTAALDVMAFAHDFDLSAATEGVPTNIDAKQIKEAQIKAAPNEQQPKILQNNPEAIASVQPHKQLIEEQCKLSGLTDLIDKPIDPTKDVEAMNLKNTIQTKVLEAAVEDPFLELAIASENTTDYKTLLQMAKSALATSEASMKTAIDPQILAHFAMVAPPTAEKSTIVKKQYFMESSDNDLGGDNLLGTEARLRRIKSANNRFITSSKRSRHNDDDDSSSSTSVEQNQRYQPLMNGPEERPTNHIEIEKQKATETIKPEIKQNGNIPTKPPNKVQKRRPKTAKNRVSPKEIEEPTRKKESIEQNKVVSPPTSSSDPLEPWSTRGITDMNTILAWRENAPDSP</sequence>
<dbReference type="PANTHER" id="PTHR10582:SF2">
    <property type="entry name" value="INACTIVE"/>
    <property type="match status" value="1"/>
</dbReference>
<feature type="repeat" description="ANK" evidence="13">
    <location>
        <begin position="228"/>
        <end position="260"/>
    </location>
</feature>
<evidence type="ECO:0000256" key="2">
    <source>
        <dbReference type="ARBA" id="ARBA00022448"/>
    </source>
</evidence>
<dbReference type="FunFam" id="1.10.287.70:FF:000132">
    <property type="entry name" value="OSMotic avoidance abnormal family member"/>
    <property type="match status" value="1"/>
</dbReference>
<keyword evidence="9 15" id="KW-1133">Transmembrane helix</keyword>
<dbReference type="GO" id="GO:0005886">
    <property type="term" value="C:plasma membrane"/>
    <property type="evidence" value="ECO:0007669"/>
    <property type="project" value="UniProtKB-SubCell"/>
</dbReference>
<feature type="compositionally biased region" description="Basic and acidic residues" evidence="14">
    <location>
        <begin position="1053"/>
        <end position="1068"/>
    </location>
</feature>
<dbReference type="InterPro" id="IPR036770">
    <property type="entry name" value="Ankyrin_rpt-contain_sf"/>
</dbReference>
<feature type="transmembrane region" description="Helical" evidence="15">
    <location>
        <begin position="501"/>
        <end position="521"/>
    </location>
</feature>
<keyword evidence="4" id="KW-0109">Calcium transport</keyword>
<keyword evidence="7" id="KW-0677">Repeat</keyword>
<dbReference type="Pfam" id="PF00023">
    <property type="entry name" value="Ank"/>
    <property type="match status" value="1"/>
</dbReference>
<evidence type="ECO:0000256" key="7">
    <source>
        <dbReference type="ARBA" id="ARBA00022737"/>
    </source>
</evidence>
<feature type="compositionally biased region" description="Basic residues" evidence="14">
    <location>
        <begin position="1040"/>
        <end position="1049"/>
    </location>
</feature>
<keyword evidence="2" id="KW-0813">Transport</keyword>
<dbReference type="InterPro" id="IPR002110">
    <property type="entry name" value="Ankyrin_rpt"/>
</dbReference>
<evidence type="ECO:0000256" key="6">
    <source>
        <dbReference type="ARBA" id="ARBA00022692"/>
    </source>
</evidence>
<comment type="subcellular location">
    <subcellularLocation>
        <location evidence="1">Cell membrane</location>
        <topology evidence="1">Multi-pass membrane protein</topology>
    </subcellularLocation>
</comment>
<gene>
    <name evidence="17" type="ORF">PUN28_009982</name>
</gene>
<dbReference type="PROSITE" id="PS50088">
    <property type="entry name" value="ANK_REPEAT"/>
    <property type="match status" value="2"/>
</dbReference>
<dbReference type="PANTHER" id="PTHR10582">
    <property type="entry name" value="TRANSIENT RECEPTOR POTENTIAL ION CHANNEL PROTEIN"/>
    <property type="match status" value="1"/>
</dbReference>
<feature type="transmembrane region" description="Helical" evidence="15">
    <location>
        <begin position="541"/>
        <end position="561"/>
    </location>
</feature>
<keyword evidence="13" id="KW-0040">ANK repeat</keyword>
<evidence type="ECO:0000256" key="3">
    <source>
        <dbReference type="ARBA" id="ARBA00022475"/>
    </source>
</evidence>
<evidence type="ECO:0000256" key="9">
    <source>
        <dbReference type="ARBA" id="ARBA00022989"/>
    </source>
</evidence>
<evidence type="ECO:0000256" key="8">
    <source>
        <dbReference type="ARBA" id="ARBA00022837"/>
    </source>
</evidence>
<evidence type="ECO:0000256" key="11">
    <source>
        <dbReference type="ARBA" id="ARBA00023136"/>
    </source>
</evidence>
<dbReference type="SMART" id="SM00248">
    <property type="entry name" value="ANK"/>
    <property type="match status" value="5"/>
</dbReference>
<dbReference type="AlphaFoldDB" id="A0AAW2FNB8"/>
<dbReference type="SUPFAM" id="SSF48403">
    <property type="entry name" value="Ankyrin repeat"/>
    <property type="match status" value="1"/>
</dbReference>
<feature type="transmembrane region" description="Helical" evidence="15">
    <location>
        <begin position="606"/>
        <end position="628"/>
    </location>
</feature>
<keyword evidence="11 15" id="KW-0472">Membrane</keyword>
<evidence type="ECO:0000256" key="5">
    <source>
        <dbReference type="ARBA" id="ARBA00022673"/>
    </source>
</evidence>
<dbReference type="FunFam" id="1.25.40.20:FF:000185">
    <property type="entry name" value="OSMotic avoidance abnormal family member"/>
    <property type="match status" value="1"/>
</dbReference>
<evidence type="ECO:0000256" key="4">
    <source>
        <dbReference type="ARBA" id="ARBA00022568"/>
    </source>
</evidence>
<name>A0AAW2FNB8_9HYME</name>
<evidence type="ECO:0000313" key="17">
    <source>
        <dbReference type="EMBL" id="KAL0116738.1"/>
    </source>
</evidence>
<evidence type="ECO:0000256" key="10">
    <source>
        <dbReference type="ARBA" id="ARBA00023065"/>
    </source>
</evidence>
<feature type="compositionally biased region" description="Basic and acidic residues" evidence="14">
    <location>
        <begin position="1003"/>
        <end position="1026"/>
    </location>
</feature>
<dbReference type="Pfam" id="PF00520">
    <property type="entry name" value="Ion_trans"/>
    <property type="match status" value="1"/>
</dbReference>
<reference evidence="17 18" key="1">
    <citation type="submission" date="2023-03" db="EMBL/GenBank/DDBJ databases">
        <title>High recombination rates correlate with genetic variation in Cardiocondyla obscurior ants.</title>
        <authorList>
            <person name="Errbii M."/>
        </authorList>
    </citation>
    <scope>NUCLEOTIDE SEQUENCE [LARGE SCALE GENOMIC DNA]</scope>
    <source>
        <strain evidence="17">Alpha-2009</strain>
        <tissue evidence="17">Whole body</tissue>
    </source>
</reference>
<evidence type="ECO:0000256" key="15">
    <source>
        <dbReference type="SAM" id="Phobius"/>
    </source>
</evidence>
<organism evidence="17 18">
    <name type="scientific">Cardiocondyla obscurior</name>
    <dbReference type="NCBI Taxonomy" id="286306"/>
    <lineage>
        <taxon>Eukaryota</taxon>
        <taxon>Metazoa</taxon>
        <taxon>Ecdysozoa</taxon>
        <taxon>Arthropoda</taxon>
        <taxon>Hexapoda</taxon>
        <taxon>Insecta</taxon>
        <taxon>Pterygota</taxon>
        <taxon>Neoptera</taxon>
        <taxon>Endopterygota</taxon>
        <taxon>Hymenoptera</taxon>
        <taxon>Apocrita</taxon>
        <taxon>Aculeata</taxon>
        <taxon>Formicoidea</taxon>
        <taxon>Formicidae</taxon>
        <taxon>Myrmicinae</taxon>
        <taxon>Cardiocondyla</taxon>
    </lineage>
</organism>
<keyword evidence="12" id="KW-0407">Ion channel</keyword>
<feature type="repeat" description="ANK" evidence="13">
    <location>
        <begin position="170"/>
        <end position="202"/>
    </location>
</feature>
<feature type="compositionally biased region" description="Polar residues" evidence="14">
    <location>
        <begin position="1069"/>
        <end position="1081"/>
    </location>
</feature>
<protein>
    <recommendedName>
        <fullName evidence="16">Ion transport domain-containing protein</fullName>
    </recommendedName>
</protein>
<keyword evidence="18" id="KW-1185">Reference proteome</keyword>